<dbReference type="Proteomes" id="UP001059663">
    <property type="component" value="Chromosome"/>
</dbReference>
<gene>
    <name evidence="1" type="ORF">LP422_19350</name>
</gene>
<proteinExistence type="predicted"/>
<name>A0AC61U3B9_9MICO</name>
<accession>A0AC61U3B9</accession>
<reference evidence="1" key="1">
    <citation type="submission" date="2021-11" db="EMBL/GenBank/DDBJ databases">
        <title>Study of the species diversity of bacterial strains isolated from a unique natural object - Shulgan-Tash cave (Bashkiria).</title>
        <authorList>
            <person name="Sazanova A.L."/>
            <person name="Chirak E.R."/>
            <person name="Safronova V.I."/>
        </authorList>
    </citation>
    <scope>NUCLEOTIDE SEQUENCE</scope>
    <source>
        <strain evidence="1">P1</strain>
    </source>
</reference>
<organism evidence="1 2">
    <name type="scientific">Janibacter limosus</name>
    <dbReference type="NCBI Taxonomy" id="53458"/>
    <lineage>
        <taxon>Bacteria</taxon>
        <taxon>Bacillati</taxon>
        <taxon>Actinomycetota</taxon>
        <taxon>Actinomycetes</taxon>
        <taxon>Micrococcales</taxon>
        <taxon>Intrasporangiaceae</taxon>
        <taxon>Janibacter</taxon>
    </lineage>
</organism>
<evidence type="ECO:0000313" key="2">
    <source>
        <dbReference type="Proteomes" id="UP001059663"/>
    </source>
</evidence>
<evidence type="ECO:0000313" key="1">
    <source>
        <dbReference type="EMBL" id="UUZ44512.1"/>
    </source>
</evidence>
<dbReference type="EMBL" id="CP087977">
    <property type="protein sequence ID" value="UUZ44512.1"/>
    <property type="molecule type" value="Genomic_DNA"/>
</dbReference>
<sequence length="231" mass="24066">MSEPGSSTAMGGTRVHSGASTSPRSARAEGGGRRGEGSEEGQQRPDEEGPAAEQDEPGDDPADDGGEDDGGPRGGKHQRDADRHEEGPERHPVGGVTVRALAQDGQPLEGLGGREGPGRQRGVHCRHLGELVQPHAAVDRLEGGRLTARERHPQARRRGGDLDAVMARGRGGLPHVLLDLVHRHASPRAARSPSRRAGVESAGPRPAGAGSGASARRRSSHPVRDRSSALP</sequence>
<protein>
    <submittedName>
        <fullName evidence="1">Uncharacterized protein</fullName>
    </submittedName>
</protein>